<keyword evidence="3" id="KW-0808">Transferase</keyword>
<dbReference type="InterPro" id="IPR043128">
    <property type="entry name" value="Rev_trsase/Diguanyl_cyclase"/>
</dbReference>
<dbReference type="GO" id="GO:0003964">
    <property type="term" value="F:RNA-directed DNA polymerase activity"/>
    <property type="evidence" value="ECO:0007669"/>
    <property type="project" value="UniProtKB-KW"/>
</dbReference>
<dbReference type="NCBIfam" id="TIGR04416">
    <property type="entry name" value="group_II_RT_mat"/>
    <property type="match status" value="1"/>
</dbReference>
<dbReference type="PANTHER" id="PTHR34047">
    <property type="entry name" value="NUCLEAR INTRON MATURASE 1, MITOCHONDRIAL-RELATED"/>
    <property type="match status" value="1"/>
</dbReference>
<dbReference type="InterPro" id="IPR030931">
    <property type="entry name" value="Group_II_RT_mat"/>
</dbReference>
<accession>A0A0R1VRK4</accession>
<dbReference type="SUPFAM" id="SSF56672">
    <property type="entry name" value="DNA/RNA polymerases"/>
    <property type="match status" value="1"/>
</dbReference>
<gene>
    <name evidence="13" type="ORF">FC89_GL000654</name>
</gene>
<feature type="compositionally biased region" description="Polar residues" evidence="11">
    <location>
        <begin position="27"/>
        <end position="44"/>
    </location>
</feature>
<dbReference type="Gene3D" id="3.30.70.270">
    <property type="match status" value="1"/>
</dbReference>
<evidence type="ECO:0000256" key="8">
    <source>
        <dbReference type="ARBA" id="ARBA00023118"/>
    </source>
</evidence>
<dbReference type="PATRIC" id="fig|1423750.3.peg.674"/>
<dbReference type="GO" id="GO:0046872">
    <property type="term" value="F:metal ion binding"/>
    <property type="evidence" value="ECO:0007669"/>
    <property type="project" value="UniProtKB-KW"/>
</dbReference>
<evidence type="ECO:0000313" key="13">
    <source>
        <dbReference type="EMBL" id="KRM06507.1"/>
    </source>
</evidence>
<name>A0A0R1VRK4_9LACO</name>
<keyword evidence="4" id="KW-0548">Nucleotidyltransferase</keyword>
<evidence type="ECO:0000256" key="7">
    <source>
        <dbReference type="ARBA" id="ARBA00022918"/>
    </source>
</evidence>
<dbReference type="Proteomes" id="UP000051451">
    <property type="component" value="Unassembled WGS sequence"/>
</dbReference>
<comment type="similarity">
    <text evidence="9">Belongs to the bacterial reverse transcriptase family.</text>
</comment>
<dbReference type="EMBL" id="AZGB01000015">
    <property type="protein sequence ID" value="KRM06507.1"/>
    <property type="molecule type" value="Genomic_DNA"/>
</dbReference>
<dbReference type="InterPro" id="IPR013597">
    <property type="entry name" value="Mat_intron_G2"/>
</dbReference>
<keyword evidence="7 13" id="KW-0695">RNA-directed DNA polymerase</keyword>
<keyword evidence="6" id="KW-0460">Magnesium</keyword>
<evidence type="ECO:0000256" key="10">
    <source>
        <dbReference type="ARBA" id="ARBA00048173"/>
    </source>
</evidence>
<evidence type="ECO:0000256" key="5">
    <source>
        <dbReference type="ARBA" id="ARBA00022723"/>
    </source>
</evidence>
<evidence type="ECO:0000256" key="2">
    <source>
        <dbReference type="ARBA" id="ARBA00022457"/>
    </source>
</evidence>
<protein>
    <recommendedName>
        <fullName evidence="1">RNA-directed DNA polymerase</fullName>
        <ecNumber evidence="1">2.7.7.49</ecNumber>
    </recommendedName>
</protein>
<reference evidence="13 14" key="1">
    <citation type="journal article" date="2015" name="Genome Announc.">
        <title>Expanding the biotechnology potential of lactobacilli through comparative genomics of 213 strains and associated genera.</title>
        <authorList>
            <person name="Sun Z."/>
            <person name="Harris H.M."/>
            <person name="McCann A."/>
            <person name="Guo C."/>
            <person name="Argimon S."/>
            <person name="Zhang W."/>
            <person name="Yang X."/>
            <person name="Jeffery I.B."/>
            <person name="Cooney J.C."/>
            <person name="Kagawa T.F."/>
            <person name="Liu W."/>
            <person name="Song Y."/>
            <person name="Salvetti E."/>
            <person name="Wrobel A."/>
            <person name="Rasinkangas P."/>
            <person name="Parkhill J."/>
            <person name="Rea M.C."/>
            <person name="O'Sullivan O."/>
            <person name="Ritari J."/>
            <person name="Douillard F.P."/>
            <person name="Paul Ross R."/>
            <person name="Yang R."/>
            <person name="Briner A.E."/>
            <person name="Felis G.E."/>
            <person name="de Vos W.M."/>
            <person name="Barrangou R."/>
            <person name="Klaenhammer T.R."/>
            <person name="Caufield P.W."/>
            <person name="Cui Y."/>
            <person name="Zhang H."/>
            <person name="O'Toole P.W."/>
        </authorList>
    </citation>
    <scope>NUCLEOTIDE SEQUENCE [LARGE SCALE GENOMIC DNA]</scope>
    <source>
        <strain evidence="13 14">DSM 18630</strain>
    </source>
</reference>
<dbReference type="InterPro" id="IPR051083">
    <property type="entry name" value="GrpII_Intron_Splice-Mob/Def"/>
</dbReference>
<proteinExistence type="inferred from homology"/>
<sequence length="464" mass="53590">MEIVRKSQKTEQQTDRRWRISPEDSKQTGARSTISGEQTTMSGTKFQARVLDRNNLNQAYLRVKRNKGVAGLDGMSVDDLLPYLKAHRQKLLDSLANGTYRPMPVKRVEIPKPNGGKRKLGIPTVVDRLIQQAVAQVLTPIFEQVFSDSSFGFRPHRSAHDAIRQVIDLYNQGYHCVVDLDLKAYFDTVTHDLMMKFVSQYVQDPWLLKLIRRFLTSGVMNGHVFEPEIKGTPQGGPLSPLLANIYLNELDKLLTSRGHKFVRYADDCNIYVKSKRAGQRVLASVNRFLERDLKLTVNREKTQVGSPLKLKFLGFSLSVNRNGAYARPAKTSKQRIKQALKQITKRNRGISLERMFREIWQKMRGWLQYYGFGKLQAFIKRLDQWLRSRIRQSIWKSWKKIKTRIKRLKQLGEPVREAHIYANTRKGPWYTAHTGVLKYTLTNEKLEGLGLMNMSKTLQQIQSA</sequence>
<feature type="domain" description="Reverse transcriptase" evidence="12">
    <location>
        <begin position="91"/>
        <end position="317"/>
    </location>
</feature>
<dbReference type="PROSITE" id="PS50878">
    <property type="entry name" value="RT_POL"/>
    <property type="match status" value="1"/>
</dbReference>
<comment type="caution">
    <text evidence="13">The sequence shown here is derived from an EMBL/GenBank/DDBJ whole genome shotgun (WGS) entry which is preliminary data.</text>
</comment>
<dbReference type="PRINTS" id="PR00866">
    <property type="entry name" value="RNADNAPOLMS"/>
</dbReference>
<dbReference type="AlphaFoldDB" id="A0A0R1VRK4"/>
<keyword evidence="2" id="KW-0515">Mutator protein</keyword>
<evidence type="ECO:0000313" key="14">
    <source>
        <dbReference type="Proteomes" id="UP000051451"/>
    </source>
</evidence>
<dbReference type="Pfam" id="PF00078">
    <property type="entry name" value="RVT_1"/>
    <property type="match status" value="1"/>
</dbReference>
<evidence type="ECO:0000256" key="11">
    <source>
        <dbReference type="SAM" id="MobiDB-lite"/>
    </source>
</evidence>
<evidence type="ECO:0000256" key="1">
    <source>
        <dbReference type="ARBA" id="ARBA00012493"/>
    </source>
</evidence>
<keyword evidence="8" id="KW-0051">Antiviral defense</keyword>
<evidence type="ECO:0000256" key="6">
    <source>
        <dbReference type="ARBA" id="ARBA00022842"/>
    </source>
</evidence>
<feature type="region of interest" description="Disordered" evidence="11">
    <location>
        <begin position="1"/>
        <end position="44"/>
    </location>
</feature>
<dbReference type="EC" id="2.7.7.49" evidence="1"/>
<evidence type="ECO:0000256" key="9">
    <source>
        <dbReference type="ARBA" id="ARBA00034120"/>
    </source>
</evidence>
<evidence type="ECO:0000256" key="3">
    <source>
        <dbReference type="ARBA" id="ARBA00022679"/>
    </source>
</evidence>
<dbReference type="GO" id="GO:0003723">
    <property type="term" value="F:RNA binding"/>
    <property type="evidence" value="ECO:0007669"/>
    <property type="project" value="InterPro"/>
</dbReference>
<evidence type="ECO:0000259" key="12">
    <source>
        <dbReference type="PROSITE" id="PS50878"/>
    </source>
</evidence>
<dbReference type="InterPro" id="IPR000123">
    <property type="entry name" value="Reverse_transcriptase_msDNA"/>
</dbReference>
<dbReference type="Pfam" id="PF08388">
    <property type="entry name" value="GIIM"/>
    <property type="match status" value="1"/>
</dbReference>
<dbReference type="InterPro" id="IPR000477">
    <property type="entry name" value="RT_dom"/>
</dbReference>
<comment type="catalytic activity">
    <reaction evidence="10">
        <text>DNA(n) + a 2'-deoxyribonucleoside 5'-triphosphate = DNA(n+1) + diphosphate</text>
        <dbReference type="Rhea" id="RHEA:22508"/>
        <dbReference type="Rhea" id="RHEA-COMP:17339"/>
        <dbReference type="Rhea" id="RHEA-COMP:17340"/>
        <dbReference type="ChEBI" id="CHEBI:33019"/>
        <dbReference type="ChEBI" id="CHEBI:61560"/>
        <dbReference type="ChEBI" id="CHEBI:173112"/>
        <dbReference type="EC" id="2.7.7.49"/>
    </reaction>
</comment>
<organism evidence="13 14">
    <name type="scientific">Liquorilactobacillus ghanensis DSM 18630</name>
    <dbReference type="NCBI Taxonomy" id="1423750"/>
    <lineage>
        <taxon>Bacteria</taxon>
        <taxon>Bacillati</taxon>
        <taxon>Bacillota</taxon>
        <taxon>Bacilli</taxon>
        <taxon>Lactobacillales</taxon>
        <taxon>Lactobacillaceae</taxon>
        <taxon>Liquorilactobacillus</taxon>
    </lineage>
</organism>
<dbReference type="InterPro" id="IPR043502">
    <property type="entry name" value="DNA/RNA_pol_sf"/>
</dbReference>
<dbReference type="CDD" id="cd01651">
    <property type="entry name" value="RT_G2_intron"/>
    <property type="match status" value="1"/>
</dbReference>
<dbReference type="GO" id="GO:0051607">
    <property type="term" value="P:defense response to virus"/>
    <property type="evidence" value="ECO:0007669"/>
    <property type="project" value="UniProtKB-KW"/>
</dbReference>
<keyword evidence="14" id="KW-1185">Reference proteome</keyword>
<keyword evidence="5" id="KW-0479">Metal-binding</keyword>
<feature type="compositionally biased region" description="Basic and acidic residues" evidence="11">
    <location>
        <begin position="1"/>
        <end position="26"/>
    </location>
</feature>
<dbReference type="PANTHER" id="PTHR34047:SF8">
    <property type="entry name" value="PROTEIN YKFC"/>
    <property type="match status" value="1"/>
</dbReference>
<evidence type="ECO:0000256" key="4">
    <source>
        <dbReference type="ARBA" id="ARBA00022695"/>
    </source>
</evidence>